<evidence type="ECO:0000256" key="2">
    <source>
        <dbReference type="ARBA" id="ARBA00006850"/>
    </source>
</evidence>
<dbReference type="FunFam" id="2.30.30.100:FF:000023">
    <property type="entry name" value="Small nuclear ribonucleoprotein G"/>
    <property type="match status" value="1"/>
</dbReference>
<dbReference type="GO" id="GO:0005685">
    <property type="term" value="C:U1 snRNP"/>
    <property type="evidence" value="ECO:0007669"/>
    <property type="project" value="TreeGrafter"/>
</dbReference>
<comment type="function">
    <text evidence="9">Plays a role in pre-mRNA splicing.</text>
</comment>
<dbReference type="PANTHER" id="PTHR10553">
    <property type="entry name" value="SMALL NUCLEAR RIBONUCLEOPROTEIN"/>
    <property type="match status" value="1"/>
</dbReference>
<dbReference type="GO" id="GO:0005682">
    <property type="term" value="C:U5 snRNP"/>
    <property type="evidence" value="ECO:0007669"/>
    <property type="project" value="TreeGrafter"/>
</dbReference>
<evidence type="ECO:0000256" key="1">
    <source>
        <dbReference type="ARBA" id="ARBA00004123"/>
    </source>
</evidence>
<dbReference type="PROSITE" id="PS52002">
    <property type="entry name" value="SM"/>
    <property type="match status" value="1"/>
</dbReference>
<feature type="domain" description="Sm" evidence="10">
    <location>
        <begin position="4"/>
        <end position="76"/>
    </location>
</feature>
<evidence type="ECO:0000256" key="5">
    <source>
        <dbReference type="ARBA" id="ARBA00022884"/>
    </source>
</evidence>
<sequence>MVKAATPEFRKYLDKKVLVQLNGSRKIKGVVRGYDLFLNVVIDEAVEEKQNGEVVKVGIAVIRGNSITSIEALERLS</sequence>
<dbReference type="InterPro" id="IPR047575">
    <property type="entry name" value="Sm"/>
</dbReference>
<evidence type="ECO:0000256" key="4">
    <source>
        <dbReference type="ARBA" id="ARBA00022728"/>
    </source>
</evidence>
<dbReference type="GO" id="GO:0005687">
    <property type="term" value="C:U4 snRNP"/>
    <property type="evidence" value="ECO:0007669"/>
    <property type="project" value="TreeGrafter"/>
</dbReference>
<dbReference type="Gene3D" id="2.30.30.100">
    <property type="match status" value="1"/>
</dbReference>
<keyword evidence="3 9" id="KW-0507">mRNA processing</keyword>
<accession>A0A5E8BRU2</accession>
<dbReference type="GO" id="GO:0097526">
    <property type="term" value="C:spliceosomal tri-snRNP complex"/>
    <property type="evidence" value="ECO:0007669"/>
    <property type="project" value="TreeGrafter"/>
</dbReference>
<reference evidence="11 12" key="1">
    <citation type="submission" date="2019-09" db="EMBL/GenBank/DDBJ databases">
        <authorList>
            <person name="Brejova B."/>
        </authorList>
    </citation>
    <scope>NUCLEOTIDE SEQUENCE [LARGE SCALE GENOMIC DNA]</scope>
</reference>
<keyword evidence="6 9" id="KW-0508">mRNA splicing</keyword>
<protein>
    <recommendedName>
        <fullName evidence="9">Small nuclear ribonucleoprotein G</fullName>
        <shortName evidence="9">snRNP-G</shortName>
    </recommendedName>
</protein>
<evidence type="ECO:0000313" key="12">
    <source>
        <dbReference type="Proteomes" id="UP000398389"/>
    </source>
</evidence>
<proteinExistence type="inferred from homology"/>
<dbReference type="RefSeq" id="XP_031853710.1">
    <property type="nucleotide sequence ID" value="XM_031997819.1"/>
</dbReference>
<dbReference type="AlphaFoldDB" id="A0A5E8BRU2"/>
<dbReference type="CDD" id="cd01719">
    <property type="entry name" value="Sm_G"/>
    <property type="match status" value="1"/>
</dbReference>
<evidence type="ECO:0000256" key="8">
    <source>
        <dbReference type="ARBA" id="ARBA00023274"/>
    </source>
</evidence>
<evidence type="ECO:0000313" key="11">
    <source>
        <dbReference type="EMBL" id="VVT51453.1"/>
    </source>
</evidence>
<dbReference type="EMBL" id="CABVLU010000002">
    <property type="protein sequence ID" value="VVT51453.1"/>
    <property type="molecule type" value="Genomic_DNA"/>
</dbReference>
<dbReference type="InterPro" id="IPR010920">
    <property type="entry name" value="LSM_dom_sf"/>
</dbReference>
<dbReference type="GO" id="GO:0034719">
    <property type="term" value="C:SMN-Sm protein complex"/>
    <property type="evidence" value="ECO:0007669"/>
    <property type="project" value="TreeGrafter"/>
</dbReference>
<dbReference type="Proteomes" id="UP000398389">
    <property type="component" value="Unassembled WGS sequence"/>
</dbReference>
<keyword evidence="8 9" id="KW-0687">Ribonucleoprotein</keyword>
<dbReference type="GO" id="GO:0005686">
    <property type="term" value="C:U2 snRNP"/>
    <property type="evidence" value="ECO:0007669"/>
    <property type="project" value="TreeGrafter"/>
</dbReference>
<dbReference type="SUPFAM" id="SSF50182">
    <property type="entry name" value="Sm-like ribonucleoproteins"/>
    <property type="match status" value="1"/>
</dbReference>
<comment type="subcellular location">
    <subcellularLocation>
        <location evidence="1 9">Nucleus</location>
    </subcellularLocation>
</comment>
<keyword evidence="12" id="KW-1185">Reference proteome</keyword>
<keyword evidence="4 9" id="KW-0747">Spliceosome</keyword>
<keyword evidence="7 9" id="KW-0539">Nucleus</keyword>
<gene>
    <name evidence="11" type="ORF">SAPINGB_P003101</name>
</gene>
<evidence type="ECO:0000256" key="3">
    <source>
        <dbReference type="ARBA" id="ARBA00022664"/>
    </source>
</evidence>
<name>A0A5E8BRU2_9ASCO</name>
<comment type="similarity">
    <text evidence="2 9">Belongs to the snRNP Sm proteins family.</text>
</comment>
<keyword evidence="5 9" id="KW-0694">RNA-binding</keyword>
<dbReference type="GO" id="GO:0071004">
    <property type="term" value="C:U2-type prespliceosome"/>
    <property type="evidence" value="ECO:0007669"/>
    <property type="project" value="TreeGrafter"/>
</dbReference>
<dbReference type="InterPro" id="IPR034098">
    <property type="entry name" value="Sm_G"/>
</dbReference>
<evidence type="ECO:0000256" key="9">
    <source>
        <dbReference type="RuleBase" id="RU365052"/>
    </source>
</evidence>
<dbReference type="PANTHER" id="PTHR10553:SF2">
    <property type="entry name" value="SMALL NUCLEAR RIBONUCLEOPROTEIN G"/>
    <property type="match status" value="1"/>
</dbReference>
<evidence type="ECO:0000256" key="7">
    <source>
        <dbReference type="ARBA" id="ARBA00023242"/>
    </source>
</evidence>
<dbReference type="InterPro" id="IPR044641">
    <property type="entry name" value="Lsm7/SmG-like"/>
</dbReference>
<dbReference type="GO" id="GO:0071011">
    <property type="term" value="C:precatalytic spliceosome"/>
    <property type="evidence" value="ECO:0007669"/>
    <property type="project" value="TreeGrafter"/>
</dbReference>
<dbReference type="Pfam" id="PF01423">
    <property type="entry name" value="LSM"/>
    <property type="match status" value="1"/>
</dbReference>
<dbReference type="GO" id="GO:0003723">
    <property type="term" value="F:RNA binding"/>
    <property type="evidence" value="ECO:0007669"/>
    <property type="project" value="UniProtKB-UniRule"/>
</dbReference>
<dbReference type="OrthoDB" id="2146at2759"/>
<dbReference type="GeneID" id="43581919"/>
<dbReference type="GO" id="GO:0000387">
    <property type="term" value="P:spliceosomal snRNP assembly"/>
    <property type="evidence" value="ECO:0007669"/>
    <property type="project" value="UniProtKB-UniRule"/>
</dbReference>
<dbReference type="SMART" id="SM00651">
    <property type="entry name" value="Sm"/>
    <property type="match status" value="1"/>
</dbReference>
<dbReference type="GO" id="GO:0071013">
    <property type="term" value="C:catalytic step 2 spliceosome"/>
    <property type="evidence" value="ECO:0007669"/>
    <property type="project" value="TreeGrafter"/>
</dbReference>
<organism evidence="11 12">
    <name type="scientific">Magnusiomyces paraingens</name>
    <dbReference type="NCBI Taxonomy" id="2606893"/>
    <lineage>
        <taxon>Eukaryota</taxon>
        <taxon>Fungi</taxon>
        <taxon>Dikarya</taxon>
        <taxon>Ascomycota</taxon>
        <taxon>Saccharomycotina</taxon>
        <taxon>Dipodascomycetes</taxon>
        <taxon>Dipodascales</taxon>
        <taxon>Dipodascaceae</taxon>
        <taxon>Magnusiomyces</taxon>
    </lineage>
</organism>
<evidence type="ECO:0000259" key="10">
    <source>
        <dbReference type="PROSITE" id="PS52002"/>
    </source>
</evidence>
<dbReference type="InterPro" id="IPR001163">
    <property type="entry name" value="Sm_dom_euk/arc"/>
</dbReference>
<evidence type="ECO:0000256" key="6">
    <source>
        <dbReference type="ARBA" id="ARBA00023187"/>
    </source>
</evidence>